<comment type="caution">
    <text evidence="1">The sequence shown here is derived from an EMBL/GenBank/DDBJ whole genome shotgun (WGS) entry which is preliminary data.</text>
</comment>
<name>A0A7K1YFW7_9SPHI</name>
<proteinExistence type="predicted"/>
<keyword evidence="1" id="KW-0449">Lipoprotein</keyword>
<sequence length="345" mass="40415">MYLKSRQIYLFFFISIFIASCSNRKKVDVSNINLDLKIERFDQSMKELDQTNLSVKAPQLQKQYGFFYNDYMREMLNVGDPSDTSYYKNLRVVLQQKDYKELSKTVDETFPDLNGVQNELNDAFKHILYYYPKQKVPRLISFLSGFTVQTPIGNDYIGIGLDMFLGSHSKFYPALIESIPAYVSRRFTPENITPRVMEAFTREELFPEKDNSTTLLDKMIYNGKIMYFMDQVMPDLSDSLKIGYTSKQLQWCKDYEGDIYGYFLDQNLLYESDYMKIQGYLTEAPFTPELGEKNESAPKLGVYIGWQIVKKYMQENPDITVQQLMQDSDSQQILNKSRYKPKNAV</sequence>
<evidence type="ECO:0000313" key="1">
    <source>
        <dbReference type="EMBL" id="MXV53028.1"/>
    </source>
</evidence>
<dbReference type="EMBL" id="WVHT01000012">
    <property type="protein sequence ID" value="MXV53028.1"/>
    <property type="molecule type" value="Genomic_DNA"/>
</dbReference>
<gene>
    <name evidence="1" type="primary">gldB</name>
    <name evidence="1" type="ORF">GS399_18820</name>
</gene>
<dbReference type="InterPro" id="IPR019853">
    <property type="entry name" value="GldB-like"/>
</dbReference>
<keyword evidence="2" id="KW-1185">Reference proteome</keyword>
<dbReference type="Proteomes" id="UP000466586">
    <property type="component" value="Unassembled WGS sequence"/>
</dbReference>
<dbReference type="Pfam" id="PF25594">
    <property type="entry name" value="GldB_lipo"/>
    <property type="match status" value="1"/>
</dbReference>
<accession>A0A7K1YFW7</accession>
<dbReference type="PROSITE" id="PS51257">
    <property type="entry name" value="PROKAR_LIPOPROTEIN"/>
    <property type="match status" value="1"/>
</dbReference>
<dbReference type="AlphaFoldDB" id="A0A7K1YFW7"/>
<protein>
    <submittedName>
        <fullName evidence="1">Gliding motility lipoprotein GldB</fullName>
    </submittedName>
</protein>
<dbReference type="NCBIfam" id="TIGR03514">
    <property type="entry name" value="GldB_lipo"/>
    <property type="match status" value="1"/>
</dbReference>
<organism evidence="1 2">
    <name type="scientific">Hufsiella arboris</name>
    <dbReference type="NCBI Taxonomy" id="2695275"/>
    <lineage>
        <taxon>Bacteria</taxon>
        <taxon>Pseudomonadati</taxon>
        <taxon>Bacteroidota</taxon>
        <taxon>Sphingobacteriia</taxon>
        <taxon>Sphingobacteriales</taxon>
        <taxon>Sphingobacteriaceae</taxon>
        <taxon>Hufsiella</taxon>
    </lineage>
</organism>
<evidence type="ECO:0000313" key="2">
    <source>
        <dbReference type="Proteomes" id="UP000466586"/>
    </source>
</evidence>
<reference evidence="1 2" key="1">
    <citation type="submission" date="2019-11" db="EMBL/GenBank/DDBJ databases">
        <title>Pedobacter sp. HMF7647 Genome sequencing and assembly.</title>
        <authorList>
            <person name="Kang H."/>
            <person name="Kim H."/>
            <person name="Joh K."/>
        </authorList>
    </citation>
    <scope>NUCLEOTIDE SEQUENCE [LARGE SCALE GENOMIC DNA]</scope>
    <source>
        <strain evidence="1 2">HMF7647</strain>
    </source>
</reference>